<evidence type="ECO:0000313" key="9">
    <source>
        <dbReference type="Proteomes" id="UP000516052"/>
    </source>
</evidence>
<keyword evidence="9" id="KW-1185">Reference proteome</keyword>
<evidence type="ECO:0000256" key="3">
    <source>
        <dbReference type="ARBA" id="ARBA00022692"/>
    </source>
</evidence>
<dbReference type="CDD" id="cd17324">
    <property type="entry name" value="MFS_NepI_like"/>
    <property type="match status" value="1"/>
</dbReference>
<keyword evidence="2" id="KW-1003">Cell membrane</keyword>
<evidence type="ECO:0000256" key="5">
    <source>
        <dbReference type="ARBA" id="ARBA00023136"/>
    </source>
</evidence>
<sequence length="399" mass="40349">MSANPSTDTGTWPAVLALAAATFAVVTTEMLPVGLLTSLGASLGVSAGTAGLAVTLPGLVAAGTAPLLPVVVRRSDRRHVLVALLLLLAVAGLLSALTPGLAVLLVARALVGVCIGGVWAIAAGLPARLVPGERAGRATAVVFSGIAVASVIGVPAGTFLGEAAGWRWAFAAPAFLATAVAAALYATLPPLPAETPVRLTVFPQLLRDARLRRGLTAVALLVTGHFAAYTYVRPLLERVPGLAEGQIGLLLLAYGTSGVAGTFLIGTRAPRNPTRTLLLIATTLTTTLTLLAPSSHSLPLTTTLLLLWGLLYGGVSVTAQTWLTSAAPHTKEAASALFAGVFNAAIAAGAFAGGRTADTHGPTAVLYLGATLTLLAAPTLLTATRRRDLAGNPEHRARA</sequence>
<comment type="subcellular location">
    <subcellularLocation>
        <location evidence="1">Cell membrane</location>
        <topology evidence="1">Multi-pass membrane protein</topology>
    </subcellularLocation>
</comment>
<accession>A0A7H0IIT1</accession>
<dbReference type="PANTHER" id="PTHR43124">
    <property type="entry name" value="PURINE EFFLUX PUMP PBUE"/>
    <property type="match status" value="1"/>
</dbReference>
<dbReference type="Proteomes" id="UP000516052">
    <property type="component" value="Chromosome"/>
</dbReference>
<feature type="transmembrane region" description="Helical" evidence="6">
    <location>
        <begin position="214"/>
        <end position="232"/>
    </location>
</feature>
<feature type="transmembrane region" description="Helical" evidence="6">
    <location>
        <begin position="305"/>
        <end position="323"/>
    </location>
</feature>
<evidence type="ECO:0000256" key="6">
    <source>
        <dbReference type="SAM" id="Phobius"/>
    </source>
</evidence>
<feature type="transmembrane region" description="Helical" evidence="6">
    <location>
        <begin position="138"/>
        <end position="160"/>
    </location>
</feature>
<dbReference type="PROSITE" id="PS50850">
    <property type="entry name" value="MFS"/>
    <property type="match status" value="1"/>
</dbReference>
<dbReference type="RefSeq" id="WP_187749648.1">
    <property type="nucleotide sequence ID" value="NZ_CP060828.1"/>
</dbReference>
<dbReference type="EMBL" id="CP060828">
    <property type="protein sequence ID" value="QNP72697.1"/>
    <property type="molecule type" value="Genomic_DNA"/>
</dbReference>
<dbReference type="InterPro" id="IPR020846">
    <property type="entry name" value="MFS_dom"/>
</dbReference>
<dbReference type="AlphaFoldDB" id="A0A7H0IIT1"/>
<evidence type="ECO:0000256" key="4">
    <source>
        <dbReference type="ARBA" id="ARBA00022989"/>
    </source>
</evidence>
<reference evidence="8 9" key="1">
    <citation type="submission" date="2020-08" db="EMBL/GenBank/DDBJ databases">
        <title>A novel species.</title>
        <authorList>
            <person name="Gao J."/>
        </authorList>
    </citation>
    <scope>NUCLEOTIDE SEQUENCE [LARGE SCALE GENOMIC DNA]</scope>
    <source>
        <strain evidence="8 9">CRXT-G-22</strain>
    </source>
</reference>
<dbReference type="SUPFAM" id="SSF103473">
    <property type="entry name" value="MFS general substrate transporter"/>
    <property type="match status" value="1"/>
</dbReference>
<organism evidence="8 9">
    <name type="scientific">Streptomyces roseirectus</name>
    <dbReference type="NCBI Taxonomy" id="2768066"/>
    <lineage>
        <taxon>Bacteria</taxon>
        <taxon>Bacillati</taxon>
        <taxon>Actinomycetota</taxon>
        <taxon>Actinomycetes</taxon>
        <taxon>Kitasatosporales</taxon>
        <taxon>Streptomycetaceae</taxon>
        <taxon>Streptomyces</taxon>
    </lineage>
</organism>
<feature type="transmembrane region" description="Helical" evidence="6">
    <location>
        <begin position="364"/>
        <end position="383"/>
    </location>
</feature>
<dbReference type="PANTHER" id="PTHR43124:SF3">
    <property type="entry name" value="CHLORAMPHENICOL EFFLUX PUMP RV0191"/>
    <property type="match status" value="1"/>
</dbReference>
<feature type="transmembrane region" description="Helical" evidence="6">
    <location>
        <begin position="335"/>
        <end position="352"/>
    </location>
</feature>
<evidence type="ECO:0000313" key="8">
    <source>
        <dbReference type="EMBL" id="QNP72697.1"/>
    </source>
</evidence>
<feature type="transmembrane region" description="Helical" evidence="6">
    <location>
        <begin position="80"/>
        <end position="97"/>
    </location>
</feature>
<dbReference type="Pfam" id="PF07690">
    <property type="entry name" value="MFS_1"/>
    <property type="match status" value="1"/>
</dbReference>
<dbReference type="KEGG" id="sroi:IAG44_26905"/>
<feature type="transmembrane region" description="Helical" evidence="6">
    <location>
        <begin position="277"/>
        <end position="293"/>
    </location>
</feature>
<proteinExistence type="predicted"/>
<feature type="transmembrane region" description="Helical" evidence="6">
    <location>
        <begin position="166"/>
        <end position="188"/>
    </location>
</feature>
<keyword evidence="4 6" id="KW-1133">Transmembrane helix</keyword>
<feature type="transmembrane region" description="Helical" evidence="6">
    <location>
        <begin position="43"/>
        <end position="68"/>
    </location>
</feature>
<evidence type="ECO:0000256" key="1">
    <source>
        <dbReference type="ARBA" id="ARBA00004651"/>
    </source>
</evidence>
<feature type="domain" description="Major facilitator superfamily (MFS) profile" evidence="7">
    <location>
        <begin position="14"/>
        <end position="388"/>
    </location>
</feature>
<evidence type="ECO:0000256" key="2">
    <source>
        <dbReference type="ARBA" id="ARBA00022475"/>
    </source>
</evidence>
<keyword evidence="3 6" id="KW-0812">Transmembrane</keyword>
<dbReference type="InterPro" id="IPR011701">
    <property type="entry name" value="MFS"/>
</dbReference>
<evidence type="ECO:0000259" key="7">
    <source>
        <dbReference type="PROSITE" id="PS50850"/>
    </source>
</evidence>
<gene>
    <name evidence="8" type="ORF">IAG44_26905</name>
</gene>
<dbReference type="Gene3D" id="1.20.1250.20">
    <property type="entry name" value="MFS general substrate transporter like domains"/>
    <property type="match status" value="1"/>
</dbReference>
<feature type="transmembrane region" description="Helical" evidence="6">
    <location>
        <begin position="12"/>
        <end position="31"/>
    </location>
</feature>
<feature type="transmembrane region" description="Helical" evidence="6">
    <location>
        <begin position="247"/>
        <end position="265"/>
    </location>
</feature>
<dbReference type="GO" id="GO:0022857">
    <property type="term" value="F:transmembrane transporter activity"/>
    <property type="evidence" value="ECO:0007669"/>
    <property type="project" value="InterPro"/>
</dbReference>
<dbReference type="InterPro" id="IPR050189">
    <property type="entry name" value="MFS_Efflux_Transporters"/>
</dbReference>
<dbReference type="InterPro" id="IPR036259">
    <property type="entry name" value="MFS_trans_sf"/>
</dbReference>
<dbReference type="GO" id="GO:0005886">
    <property type="term" value="C:plasma membrane"/>
    <property type="evidence" value="ECO:0007669"/>
    <property type="project" value="UniProtKB-SubCell"/>
</dbReference>
<protein>
    <submittedName>
        <fullName evidence="8">MFS transporter</fullName>
    </submittedName>
</protein>
<name>A0A7H0IIT1_9ACTN</name>
<feature type="transmembrane region" description="Helical" evidence="6">
    <location>
        <begin position="103"/>
        <end position="126"/>
    </location>
</feature>
<keyword evidence="5 6" id="KW-0472">Membrane</keyword>